<dbReference type="InterPro" id="IPR016100">
    <property type="entry name" value="Prismane_a-bundle"/>
</dbReference>
<comment type="caution">
    <text evidence="7">The sequence shown here is derived from an EMBL/GenBank/DDBJ whole genome shotgun (WGS) entry which is preliminary data.</text>
</comment>
<feature type="binding site" evidence="6">
    <location>
        <position position="220"/>
    </location>
    <ligand>
        <name>hybrid [4Fe-2O-2S] cluster</name>
        <dbReference type="ChEBI" id="CHEBI:60519"/>
    </ligand>
</feature>
<comment type="function">
    <text evidence="6">Catalyzes the reduction of hydroxylamine to form NH(3) and H(2)O.</text>
</comment>
<dbReference type="GO" id="GO:0042542">
    <property type="term" value="P:response to hydrogen peroxide"/>
    <property type="evidence" value="ECO:0007669"/>
    <property type="project" value="TreeGrafter"/>
</dbReference>
<dbReference type="GO" id="GO:0005737">
    <property type="term" value="C:cytoplasm"/>
    <property type="evidence" value="ECO:0007669"/>
    <property type="project" value="UniProtKB-SubCell"/>
</dbReference>
<comment type="catalytic activity">
    <reaction evidence="6">
        <text>A + NH4(+) + H2O = hydroxylamine + AH2 + H(+)</text>
        <dbReference type="Rhea" id="RHEA:22052"/>
        <dbReference type="ChEBI" id="CHEBI:13193"/>
        <dbReference type="ChEBI" id="CHEBI:15377"/>
        <dbReference type="ChEBI" id="CHEBI:15378"/>
        <dbReference type="ChEBI" id="CHEBI:15429"/>
        <dbReference type="ChEBI" id="CHEBI:17499"/>
        <dbReference type="ChEBI" id="CHEBI:28938"/>
        <dbReference type="EC" id="1.7.99.1"/>
    </reaction>
</comment>
<dbReference type="Pfam" id="PF03063">
    <property type="entry name" value="Prismane"/>
    <property type="match status" value="1"/>
</dbReference>
<evidence type="ECO:0000256" key="5">
    <source>
        <dbReference type="ARBA" id="ARBA00023014"/>
    </source>
</evidence>
<dbReference type="InterPro" id="IPR016099">
    <property type="entry name" value="Prismane-like_a/b-sand"/>
</dbReference>
<dbReference type="Gene3D" id="3.40.50.2030">
    <property type="match status" value="2"/>
</dbReference>
<protein>
    <recommendedName>
        <fullName evidence="6">Hydroxylamine reductase</fullName>
        <ecNumber evidence="6">1.7.99.1</ecNumber>
    </recommendedName>
    <alternativeName>
        <fullName evidence="6">Hybrid-cluster protein</fullName>
        <shortName evidence="6">HCP</shortName>
    </alternativeName>
    <alternativeName>
        <fullName evidence="6">Prismane protein</fullName>
    </alternativeName>
</protein>
<keyword evidence="3 6" id="KW-0560">Oxidoreductase</keyword>
<comment type="cofactor">
    <cofactor evidence="6">
        <name>[4Fe-4S] cluster</name>
        <dbReference type="ChEBI" id="CHEBI:49883"/>
    </cofactor>
    <text evidence="6">Binds 1 [4Fe-4S] cluster.</text>
</comment>
<evidence type="ECO:0000256" key="2">
    <source>
        <dbReference type="ARBA" id="ARBA00022723"/>
    </source>
</evidence>
<evidence type="ECO:0000313" key="8">
    <source>
        <dbReference type="Proteomes" id="UP000325255"/>
    </source>
</evidence>
<keyword evidence="5 6" id="KW-0411">Iron-sulfur</keyword>
<dbReference type="Proteomes" id="UP000325255">
    <property type="component" value="Unassembled WGS sequence"/>
</dbReference>
<feature type="binding site" evidence="6">
    <location>
        <position position="6"/>
    </location>
    <ligand>
        <name>[4Fe-4S] cluster</name>
        <dbReference type="ChEBI" id="CHEBI:49883"/>
    </ligand>
</feature>
<feature type="binding site" evidence="6">
    <location>
        <position position="462"/>
    </location>
    <ligand>
        <name>hybrid [4Fe-2O-2S] cluster</name>
        <dbReference type="ChEBI" id="CHEBI:60519"/>
    </ligand>
</feature>
<dbReference type="HAMAP" id="MF_00069">
    <property type="entry name" value="Hydroxylam_reduct"/>
    <property type="match status" value="1"/>
</dbReference>
<feature type="binding site" evidence="6">
    <location>
        <position position="15"/>
    </location>
    <ligand>
        <name>[4Fe-4S] cluster</name>
        <dbReference type="ChEBI" id="CHEBI:49883"/>
    </ligand>
</feature>
<keyword evidence="4 6" id="KW-0408">Iron</keyword>
<organism evidence="7 8">
    <name type="scientific">Rhodovastum atsumiense</name>
    <dbReference type="NCBI Taxonomy" id="504468"/>
    <lineage>
        <taxon>Bacteria</taxon>
        <taxon>Pseudomonadati</taxon>
        <taxon>Pseudomonadota</taxon>
        <taxon>Alphaproteobacteria</taxon>
        <taxon>Acetobacterales</taxon>
        <taxon>Acetobacteraceae</taxon>
        <taxon>Rhodovastum</taxon>
    </lineage>
</organism>
<feature type="binding site" evidence="6">
    <location>
        <position position="288"/>
    </location>
    <ligand>
        <name>hybrid [4Fe-2O-2S] cluster</name>
        <dbReference type="ChEBI" id="CHEBI:60519"/>
    </ligand>
</feature>
<dbReference type="EMBL" id="VWPK01000062">
    <property type="protein sequence ID" value="KAA5609015.1"/>
    <property type="molecule type" value="Genomic_DNA"/>
</dbReference>
<reference evidence="7 8" key="1">
    <citation type="submission" date="2019-09" db="EMBL/GenBank/DDBJ databases">
        <title>Genome sequence of Rhodovastum atsumiense, a diverse member of the Acetobacteraceae family of non-sulfur purple photosynthetic bacteria.</title>
        <authorList>
            <person name="Meyer T."/>
            <person name="Kyndt J."/>
        </authorList>
    </citation>
    <scope>NUCLEOTIDE SEQUENCE [LARGE SCALE GENOMIC DNA]</scope>
    <source>
        <strain evidence="7 8">DSM 21279</strain>
    </source>
</reference>
<accession>A0A5M6INH4</accession>
<dbReference type="PANTHER" id="PTHR30109:SF0">
    <property type="entry name" value="HYDROXYLAMINE REDUCTASE"/>
    <property type="match status" value="1"/>
</dbReference>
<feature type="binding site" evidence="6">
    <location>
        <position position="428"/>
    </location>
    <ligand>
        <name>hybrid [4Fe-2O-2S] cluster</name>
        <dbReference type="ChEBI" id="CHEBI:60519"/>
    </ligand>
</feature>
<dbReference type="NCBIfam" id="NF003658">
    <property type="entry name" value="PRK05290.1"/>
    <property type="match status" value="1"/>
</dbReference>
<dbReference type="GO" id="GO:0046872">
    <property type="term" value="F:metal ion binding"/>
    <property type="evidence" value="ECO:0007669"/>
    <property type="project" value="UniProtKB-KW"/>
</dbReference>
<dbReference type="AlphaFoldDB" id="A0A5M6INH4"/>
<gene>
    <name evidence="6 7" type="primary">hcp</name>
    <name evidence="7" type="synonym">priS</name>
    <name evidence="7" type="ORF">F1189_26400</name>
</gene>
<evidence type="ECO:0000256" key="3">
    <source>
        <dbReference type="ARBA" id="ARBA00023002"/>
    </source>
</evidence>
<feature type="binding site" evidence="6">
    <location>
        <position position="464"/>
    </location>
    <ligand>
        <name>hybrid [4Fe-2O-2S] cluster</name>
        <dbReference type="ChEBI" id="CHEBI:60519"/>
    </ligand>
</feature>
<keyword evidence="6" id="KW-0004">4Fe-4S</keyword>
<dbReference type="GO" id="GO:0004601">
    <property type="term" value="F:peroxidase activity"/>
    <property type="evidence" value="ECO:0007669"/>
    <property type="project" value="TreeGrafter"/>
</dbReference>
<dbReference type="InterPro" id="IPR004137">
    <property type="entry name" value="HCP/CODH"/>
</dbReference>
<feature type="modified residue" description="Cysteine persulfide" evidence="6">
    <location>
        <position position="375"/>
    </location>
</feature>
<evidence type="ECO:0000313" key="7">
    <source>
        <dbReference type="EMBL" id="KAA5609015.1"/>
    </source>
</evidence>
<keyword evidence="2 6" id="KW-0479">Metal-binding</keyword>
<feature type="binding site" evidence="6">
    <location>
        <position position="3"/>
    </location>
    <ligand>
        <name>[4Fe-4S] cluster</name>
        <dbReference type="ChEBI" id="CHEBI:49883"/>
    </ligand>
</feature>
<dbReference type="RefSeq" id="WP_150044510.1">
    <property type="nucleotide sequence ID" value="NZ_OW485601.1"/>
</dbReference>
<dbReference type="NCBIfam" id="TIGR01703">
    <property type="entry name" value="hybrid_clust"/>
    <property type="match status" value="1"/>
</dbReference>
<evidence type="ECO:0000256" key="6">
    <source>
        <dbReference type="HAMAP-Rule" id="MF_00069"/>
    </source>
</evidence>
<dbReference type="Gene3D" id="1.20.1270.20">
    <property type="match status" value="2"/>
</dbReference>
<proteinExistence type="inferred from homology"/>
<dbReference type="EC" id="1.7.99.1" evidence="6"/>
<dbReference type="GO" id="GO:0050418">
    <property type="term" value="F:hydroxylamine reductase activity"/>
    <property type="evidence" value="ECO:0007669"/>
    <property type="project" value="UniProtKB-UniRule"/>
</dbReference>
<dbReference type="OrthoDB" id="9761526at2"/>
<comment type="cofactor">
    <cofactor evidence="6">
        <name>hybrid [4Fe-2O-2S] cluster</name>
        <dbReference type="ChEBI" id="CHEBI:60519"/>
    </cofactor>
    <text evidence="6">Binds 1 hybrid [4Fe-2O-2S] cluster.</text>
</comment>
<comment type="similarity">
    <text evidence="6">Belongs to the HCP family.</text>
</comment>
<keyword evidence="8" id="KW-1185">Reference proteome</keyword>
<dbReference type="GO" id="GO:0051539">
    <property type="term" value="F:4 iron, 4 sulfur cluster binding"/>
    <property type="evidence" value="ECO:0007669"/>
    <property type="project" value="UniProtKB-KW"/>
</dbReference>
<dbReference type="InterPro" id="IPR011254">
    <property type="entry name" value="Prismane-like_sf"/>
</dbReference>
<dbReference type="InterPro" id="IPR010048">
    <property type="entry name" value="Hydroxylam_reduct"/>
</dbReference>
<evidence type="ECO:0000256" key="1">
    <source>
        <dbReference type="ARBA" id="ARBA00022490"/>
    </source>
</evidence>
<comment type="subcellular location">
    <subcellularLocation>
        <location evidence="6">Cytoplasm</location>
    </subcellularLocation>
</comment>
<keyword evidence="1 6" id="KW-0963">Cytoplasm</keyword>
<dbReference type="PIRSF" id="PIRSF000076">
    <property type="entry name" value="HCP"/>
    <property type="match status" value="1"/>
</dbReference>
<dbReference type="SUPFAM" id="SSF56821">
    <property type="entry name" value="Prismane protein-like"/>
    <property type="match status" value="1"/>
</dbReference>
<feature type="binding site" description="via persulfide group" evidence="6">
    <location>
        <position position="375"/>
    </location>
    <ligand>
        <name>hybrid [4Fe-2O-2S] cluster</name>
        <dbReference type="ChEBI" id="CHEBI:60519"/>
    </ligand>
</feature>
<evidence type="ECO:0000256" key="4">
    <source>
        <dbReference type="ARBA" id="ARBA00023004"/>
    </source>
</evidence>
<dbReference type="PANTHER" id="PTHR30109">
    <property type="entry name" value="HYDROXYLAMINE REDUCTASE"/>
    <property type="match status" value="1"/>
</dbReference>
<sequence length="519" mass="53980">MFCYQCEQTAGGTGCDTTGACGKRPDIAALQDLLFEVTKAVARSGAAADAFLEDALFTTVTNVNFDAGRIVALIRQGAEMLAEAGAASPVAVTATPEEMVAAGHLVSLDGRIAALGPDVAGLQELLAYGVKGVAAYARHARVLGRTSPAVDGFVREALTFLAGPVPDAGGLLAMALRCGEAGLQVMELLDGANTDRFGQPEPAPVTIGWREGKAILVSGHDLADLADLLEATAGMGINVYTHGEMLPAHGYPELRKYPHLVGHYGGAWQDQLKDFAAFPGAILLTTNCLMPPRASYSDRLFTTGVVGFPGIPHLPAGAFGPLIAAALEAPGFTDARETGRHMVGFGHHAVLGVADTVIGAVKSGALKKFVLIGGCDAATTGRGYYSDLAEALPADWAVLTLGCGKYRVLGRVEGTIGPLPRLLDMGQCNDAFSAIKVAGALAQAFGVGVNELPLHLVLSWFEQKAVTVLLALLHLGVKNIRIGPRLPAFVSPAMLQVLVEQFNVMPIGDVQSDLRAMAA</sequence>
<feature type="binding site" evidence="6">
    <location>
        <position position="403"/>
    </location>
    <ligand>
        <name>hybrid [4Fe-2O-2S] cluster</name>
        <dbReference type="ChEBI" id="CHEBI:60519"/>
    </ligand>
</feature>
<feature type="binding site" evidence="6">
    <location>
        <position position="21"/>
    </location>
    <ligand>
        <name>[4Fe-4S] cluster</name>
        <dbReference type="ChEBI" id="CHEBI:49883"/>
    </ligand>
</feature>
<name>A0A5M6INH4_9PROT</name>
<feature type="binding site" evidence="6">
    <location>
        <position position="244"/>
    </location>
    <ligand>
        <name>hybrid [4Fe-2O-2S] cluster</name>
        <dbReference type="ChEBI" id="CHEBI:60519"/>
    </ligand>
</feature>